<dbReference type="InterPro" id="IPR010809">
    <property type="entry name" value="FliD_C"/>
</dbReference>
<proteinExistence type="inferred from homology"/>
<dbReference type="PANTHER" id="PTHR30288:SF0">
    <property type="entry name" value="FLAGELLAR HOOK-ASSOCIATED PROTEIN 2"/>
    <property type="match status" value="1"/>
</dbReference>
<gene>
    <name evidence="8" type="ORF">IMCC12053_141</name>
</gene>
<feature type="domain" description="Flagellar hook-associated protein 2 N-terminal" evidence="6">
    <location>
        <begin position="14"/>
        <end position="109"/>
    </location>
</feature>
<comment type="function">
    <text evidence="5">Required for morphogenesis and for the elongation of the flagellar filament by facilitating polymerization of the flagellin monomers at the tip of growing filament. Forms a capping structure, which prevents flagellin subunits (transported through the central channel of the flagellum) from leaking out without polymerization at the distal end.</text>
</comment>
<evidence type="ECO:0000256" key="3">
    <source>
        <dbReference type="ARBA" id="ARBA00023054"/>
    </source>
</evidence>
<keyword evidence="3" id="KW-0175">Coiled coil</keyword>
<dbReference type="EMBL" id="CP012023">
    <property type="protein sequence ID" value="ALI54091.1"/>
    <property type="molecule type" value="Genomic_DNA"/>
</dbReference>
<name>A0A0P0A1L5_9RHOB</name>
<evidence type="ECO:0000256" key="1">
    <source>
        <dbReference type="ARBA" id="ARBA00009764"/>
    </source>
</evidence>
<sequence>MTVDYLSTLNSKGSGLNITQLVGSIVDAEIEPAKALVNDKSSANDLSVSEVGMMRSRMSALQTGLQSAGTGGLFKLQSSNDAVSMTVTDSSALSPGVTQIGVTQLASVQVLEFSGYSAADATLSAGTLTVEVGVWENGTFSANGDLDSRIITLSSSSTLSDLAAELDGLDGITAQVVDKGNGTFSLSVVSKMGKENALRFTASTGGPVDFDTTDGTNEVTAASNAKIVLNGITLERPSNSLSDIMPGIELTLASVTSSAVNLNIIQDRVGATAQLQALVSDINTLRSYLDTATARGLNGAAPGALVGDAGIAAIKRELSALTTAPLNGFGSEPLYLSEIGVRTELDGTLSLDEERLNYMFENAPEKFQAVYQSLNTIEQSNLSLSFGLKSQPPEGVYNFVYDSDIEAATINGQALSSRTNSEGQLEFYRLTGDFDGITIKVLEGVPLDSQVYIGVSLVDKLSNYFEDVLGKQGEISAKETYFREKATEYTEALSDLDERAVVLEARELKRFAKMEQMVTQLKSTGEYITTMMDAWNKSD</sequence>
<dbReference type="Proteomes" id="UP000064920">
    <property type="component" value="Chromosome"/>
</dbReference>
<keyword evidence="8" id="KW-0282">Flagellum</keyword>
<reference evidence="9" key="1">
    <citation type="submission" date="2015-05" db="EMBL/GenBank/DDBJ databases">
        <authorList>
            <person name="Oh H.-M."/>
            <person name="Yang J.-A."/>
            <person name="Cho J.-C."/>
            <person name="Kang I."/>
        </authorList>
    </citation>
    <scope>NUCLEOTIDE SEQUENCE [LARGE SCALE GENOMIC DNA]</scope>
    <source>
        <strain evidence="9">IMCC 12053</strain>
    </source>
</reference>
<keyword evidence="5" id="KW-0964">Secreted</keyword>
<keyword evidence="8" id="KW-0966">Cell projection</keyword>
<evidence type="ECO:0000259" key="6">
    <source>
        <dbReference type="Pfam" id="PF02465"/>
    </source>
</evidence>
<comment type="subcellular location">
    <subcellularLocation>
        <location evidence="5">Secreted</location>
    </subcellularLocation>
    <subcellularLocation>
        <location evidence="5">Bacterial flagellum</location>
    </subcellularLocation>
</comment>
<dbReference type="InterPro" id="IPR040026">
    <property type="entry name" value="FliD"/>
</dbReference>
<keyword evidence="4 5" id="KW-0975">Bacterial flagellum</keyword>
<organism evidence="8 9">
    <name type="scientific">Celeribacter marinus</name>
    <dbReference type="NCBI Taxonomy" id="1397108"/>
    <lineage>
        <taxon>Bacteria</taxon>
        <taxon>Pseudomonadati</taxon>
        <taxon>Pseudomonadota</taxon>
        <taxon>Alphaproteobacteria</taxon>
        <taxon>Rhodobacterales</taxon>
        <taxon>Roseobacteraceae</taxon>
        <taxon>Celeribacter</taxon>
    </lineage>
</organism>
<dbReference type="AlphaFoldDB" id="A0A0P0A1L5"/>
<dbReference type="RefSeq" id="WP_062214787.1">
    <property type="nucleotide sequence ID" value="NZ_CP012023.1"/>
</dbReference>
<comment type="subunit">
    <text evidence="2 5">Homopentamer.</text>
</comment>
<evidence type="ECO:0000313" key="8">
    <source>
        <dbReference type="EMBL" id="ALI54091.1"/>
    </source>
</evidence>
<evidence type="ECO:0000313" key="9">
    <source>
        <dbReference type="Proteomes" id="UP000064920"/>
    </source>
</evidence>
<dbReference type="GO" id="GO:0007155">
    <property type="term" value="P:cell adhesion"/>
    <property type="evidence" value="ECO:0007669"/>
    <property type="project" value="InterPro"/>
</dbReference>
<dbReference type="Pfam" id="PF07195">
    <property type="entry name" value="FliD_C"/>
    <property type="match status" value="1"/>
</dbReference>
<dbReference type="KEGG" id="cmar:IMCC12053_141"/>
<evidence type="ECO:0000256" key="4">
    <source>
        <dbReference type="ARBA" id="ARBA00023143"/>
    </source>
</evidence>
<comment type="similarity">
    <text evidence="1 5">Belongs to the FliD family.</text>
</comment>
<dbReference type="GO" id="GO:0009424">
    <property type="term" value="C:bacterial-type flagellum hook"/>
    <property type="evidence" value="ECO:0007669"/>
    <property type="project" value="UniProtKB-UniRule"/>
</dbReference>
<dbReference type="GO" id="GO:0071973">
    <property type="term" value="P:bacterial-type flagellum-dependent cell motility"/>
    <property type="evidence" value="ECO:0007669"/>
    <property type="project" value="TreeGrafter"/>
</dbReference>
<dbReference type="Pfam" id="PF02465">
    <property type="entry name" value="FliD_N"/>
    <property type="match status" value="1"/>
</dbReference>
<dbReference type="PATRIC" id="fig|1397108.4.peg.147"/>
<keyword evidence="9" id="KW-1185">Reference proteome</keyword>
<dbReference type="GO" id="GO:0005576">
    <property type="term" value="C:extracellular region"/>
    <property type="evidence" value="ECO:0007669"/>
    <property type="project" value="UniProtKB-SubCell"/>
</dbReference>
<evidence type="ECO:0000256" key="5">
    <source>
        <dbReference type="RuleBase" id="RU362066"/>
    </source>
</evidence>
<protein>
    <recommendedName>
        <fullName evidence="5">Flagellar hook-associated protein 2</fullName>
        <shortName evidence="5">HAP2</shortName>
    </recommendedName>
    <alternativeName>
        <fullName evidence="5">Flagellar cap protein</fullName>
    </alternativeName>
</protein>
<feature type="domain" description="Flagellar hook-associated protein 2 C-terminal" evidence="7">
    <location>
        <begin position="222"/>
        <end position="522"/>
    </location>
</feature>
<keyword evidence="8" id="KW-0969">Cilium</keyword>
<dbReference type="PANTHER" id="PTHR30288">
    <property type="entry name" value="FLAGELLAR CAP/ASSEMBLY PROTEIN FLID"/>
    <property type="match status" value="1"/>
</dbReference>
<accession>A0A0P0A1L5</accession>
<dbReference type="InterPro" id="IPR003481">
    <property type="entry name" value="FliD_N"/>
</dbReference>
<evidence type="ECO:0000256" key="2">
    <source>
        <dbReference type="ARBA" id="ARBA00011255"/>
    </source>
</evidence>
<dbReference type="GO" id="GO:0009421">
    <property type="term" value="C:bacterial-type flagellum filament cap"/>
    <property type="evidence" value="ECO:0007669"/>
    <property type="project" value="InterPro"/>
</dbReference>
<dbReference type="STRING" id="1397108.IMCC12053_141"/>
<evidence type="ECO:0000259" key="7">
    <source>
        <dbReference type="Pfam" id="PF07195"/>
    </source>
</evidence>